<comment type="caution">
    <text evidence="2">The sequence shown here is derived from an EMBL/GenBank/DDBJ whole genome shotgun (WGS) entry which is preliminary data.</text>
</comment>
<dbReference type="EMBL" id="JAEILD010000196">
    <property type="protein sequence ID" value="MBI6653181.1"/>
    <property type="molecule type" value="Genomic_DNA"/>
</dbReference>
<name>A0ABS0VNR6_PSEVE</name>
<feature type="region of interest" description="Disordered" evidence="1">
    <location>
        <begin position="16"/>
        <end position="35"/>
    </location>
</feature>
<evidence type="ECO:0000313" key="3">
    <source>
        <dbReference type="Proteomes" id="UP000614123"/>
    </source>
</evidence>
<accession>A0ABS0VNR6</accession>
<proteinExistence type="predicted"/>
<reference evidence="2 3" key="1">
    <citation type="submission" date="2020-12" db="EMBL/GenBank/DDBJ databases">
        <title>Comparative genomic insights into the epidemiology and virulence of plant pathogenic Pseudomonads from Turkey.</title>
        <authorList>
            <person name="Dillon M."/>
            <person name="Ruiz-Bedoya T."/>
            <person name="Bendalovic-Torma C."/>
            <person name="Guttman K.M."/>
            <person name="Kwak H."/>
            <person name="Middleton M.A."/>
            <person name="Wang P.W."/>
            <person name="Horuz S."/>
            <person name="Aysan Y."/>
            <person name="Guttman D.S."/>
        </authorList>
    </citation>
    <scope>NUCLEOTIDE SEQUENCE [LARGE SCALE GENOMIC DNA]</scope>
    <source>
        <strain evidence="2 3">S4_EA_3a</strain>
    </source>
</reference>
<sequence length="53" mass="5891">MTVIIRTGGAGSEINTGYAVDSQSPHCDEARDKTPGIPRTRMVRLTPRYYLTH</sequence>
<dbReference type="RefSeq" id="WP_198718803.1">
    <property type="nucleotide sequence ID" value="NZ_JAEILD010000196.1"/>
</dbReference>
<evidence type="ECO:0000313" key="2">
    <source>
        <dbReference type="EMBL" id="MBI6653181.1"/>
    </source>
</evidence>
<evidence type="ECO:0000256" key="1">
    <source>
        <dbReference type="SAM" id="MobiDB-lite"/>
    </source>
</evidence>
<dbReference type="Proteomes" id="UP000614123">
    <property type="component" value="Unassembled WGS sequence"/>
</dbReference>
<gene>
    <name evidence="2" type="ORF">YA0849_29870</name>
</gene>
<protein>
    <submittedName>
        <fullName evidence="2">Uncharacterized protein</fullName>
    </submittedName>
</protein>
<organism evidence="2 3">
    <name type="scientific">Pseudomonas veronii</name>
    <dbReference type="NCBI Taxonomy" id="76761"/>
    <lineage>
        <taxon>Bacteria</taxon>
        <taxon>Pseudomonadati</taxon>
        <taxon>Pseudomonadota</taxon>
        <taxon>Gammaproteobacteria</taxon>
        <taxon>Pseudomonadales</taxon>
        <taxon>Pseudomonadaceae</taxon>
        <taxon>Pseudomonas</taxon>
    </lineage>
</organism>
<keyword evidence="3" id="KW-1185">Reference proteome</keyword>